<reference evidence="2 3" key="1">
    <citation type="submission" date="2024-06" db="EMBL/GenBank/DDBJ databases">
        <title>Genomics of switchgrass bacterial isolates.</title>
        <authorList>
            <person name="Shade A."/>
        </authorList>
    </citation>
    <scope>NUCLEOTIDE SEQUENCE [LARGE SCALE GENOMIC DNA]</scope>
    <source>
        <strain evidence="2 3">PvP084</strain>
    </source>
</reference>
<sequence length="102" mass="11207">MFTVDSRGKHTASFDSMTLLDALLAVSGRFCEARGLSAARTSTLVFGDGKVLTRLAEGRDLTTRRLELAMQWFSDHWPEDKATWPQSVPRPPKTIPTEGAAA</sequence>
<dbReference type="Proteomes" id="UP001549119">
    <property type="component" value="Unassembled WGS sequence"/>
</dbReference>
<name>A0ABV2NQ61_9HYPH</name>
<accession>A0ABV2NQ61</accession>
<proteinExistence type="predicted"/>
<feature type="region of interest" description="Disordered" evidence="1">
    <location>
        <begin position="81"/>
        <end position="102"/>
    </location>
</feature>
<gene>
    <name evidence="2" type="ORF">ABIC20_005933</name>
</gene>
<keyword evidence="3" id="KW-1185">Reference proteome</keyword>
<dbReference type="EMBL" id="JBEPNW010000002">
    <property type="protein sequence ID" value="MET3868624.1"/>
    <property type="molecule type" value="Genomic_DNA"/>
</dbReference>
<evidence type="ECO:0000313" key="3">
    <source>
        <dbReference type="Proteomes" id="UP001549119"/>
    </source>
</evidence>
<dbReference type="RefSeq" id="WP_245364432.1">
    <property type="nucleotide sequence ID" value="NZ_JBEPNV010000001.1"/>
</dbReference>
<evidence type="ECO:0000313" key="2">
    <source>
        <dbReference type="EMBL" id="MET3868624.1"/>
    </source>
</evidence>
<protein>
    <submittedName>
        <fullName evidence="2">Uncharacterized protein</fullName>
    </submittedName>
</protein>
<evidence type="ECO:0000256" key="1">
    <source>
        <dbReference type="SAM" id="MobiDB-lite"/>
    </source>
</evidence>
<organism evidence="2 3">
    <name type="scientific">Methylobacterium radiotolerans</name>
    <dbReference type="NCBI Taxonomy" id="31998"/>
    <lineage>
        <taxon>Bacteria</taxon>
        <taxon>Pseudomonadati</taxon>
        <taxon>Pseudomonadota</taxon>
        <taxon>Alphaproteobacteria</taxon>
        <taxon>Hyphomicrobiales</taxon>
        <taxon>Methylobacteriaceae</taxon>
        <taxon>Methylobacterium</taxon>
    </lineage>
</organism>
<comment type="caution">
    <text evidence="2">The sequence shown here is derived from an EMBL/GenBank/DDBJ whole genome shotgun (WGS) entry which is preliminary data.</text>
</comment>